<organism evidence="4 5">
    <name type="scientific">Dichanthelium oligosanthes</name>
    <dbReference type="NCBI Taxonomy" id="888268"/>
    <lineage>
        <taxon>Eukaryota</taxon>
        <taxon>Viridiplantae</taxon>
        <taxon>Streptophyta</taxon>
        <taxon>Embryophyta</taxon>
        <taxon>Tracheophyta</taxon>
        <taxon>Spermatophyta</taxon>
        <taxon>Magnoliopsida</taxon>
        <taxon>Liliopsida</taxon>
        <taxon>Poales</taxon>
        <taxon>Poaceae</taxon>
        <taxon>PACMAD clade</taxon>
        <taxon>Panicoideae</taxon>
        <taxon>Panicodae</taxon>
        <taxon>Paniceae</taxon>
        <taxon>Dichantheliinae</taxon>
        <taxon>Dichanthelium</taxon>
    </lineage>
</organism>
<keyword evidence="5" id="KW-1185">Reference proteome</keyword>
<feature type="compositionally biased region" description="Acidic residues" evidence="2">
    <location>
        <begin position="301"/>
        <end position="339"/>
    </location>
</feature>
<keyword evidence="1" id="KW-0862">Zinc</keyword>
<accession>A0A1E5W111</accession>
<proteinExistence type="predicted"/>
<feature type="compositionally biased region" description="Basic and acidic residues" evidence="2">
    <location>
        <begin position="258"/>
        <end position="269"/>
    </location>
</feature>
<reference evidence="4 5" key="1">
    <citation type="submission" date="2016-09" db="EMBL/GenBank/DDBJ databases">
        <title>The draft genome of Dichanthelium oligosanthes: A C3 panicoid grass species.</title>
        <authorList>
            <person name="Studer A.J."/>
            <person name="Schnable J.C."/>
            <person name="Brutnell T.P."/>
        </authorList>
    </citation>
    <scope>NUCLEOTIDE SEQUENCE [LARGE SCALE GENOMIC DNA]</scope>
    <source>
        <strain evidence="5">cv. Kellogg 1175</strain>
        <tissue evidence="4">Leaf</tissue>
    </source>
</reference>
<dbReference type="STRING" id="888268.A0A1E5W111"/>
<dbReference type="SMART" id="SM00355">
    <property type="entry name" value="ZnF_C2H2"/>
    <property type="match status" value="2"/>
</dbReference>
<feature type="region of interest" description="Disordered" evidence="2">
    <location>
        <begin position="240"/>
        <end position="387"/>
    </location>
</feature>
<evidence type="ECO:0000313" key="4">
    <source>
        <dbReference type="EMBL" id="OEL31035.1"/>
    </source>
</evidence>
<protein>
    <recommendedName>
        <fullName evidence="3">C2H2-type domain-containing protein</fullName>
    </recommendedName>
</protein>
<dbReference type="AlphaFoldDB" id="A0A1E5W111"/>
<dbReference type="EMBL" id="LWDX02024301">
    <property type="protein sequence ID" value="OEL31035.1"/>
    <property type="molecule type" value="Genomic_DNA"/>
</dbReference>
<dbReference type="Proteomes" id="UP000095767">
    <property type="component" value="Unassembled WGS sequence"/>
</dbReference>
<evidence type="ECO:0000256" key="2">
    <source>
        <dbReference type="SAM" id="MobiDB-lite"/>
    </source>
</evidence>
<feature type="compositionally biased region" description="Basic and acidic residues" evidence="2">
    <location>
        <begin position="282"/>
        <end position="295"/>
    </location>
</feature>
<dbReference type="GO" id="GO:0008270">
    <property type="term" value="F:zinc ion binding"/>
    <property type="evidence" value="ECO:0007669"/>
    <property type="project" value="UniProtKB-KW"/>
</dbReference>
<feature type="domain" description="C2H2-type" evidence="3">
    <location>
        <begin position="414"/>
        <end position="441"/>
    </location>
</feature>
<feature type="compositionally biased region" description="Acidic residues" evidence="2">
    <location>
        <begin position="61"/>
        <end position="99"/>
    </location>
</feature>
<keyword evidence="1" id="KW-0863">Zinc-finger</keyword>
<dbReference type="PROSITE" id="PS50157">
    <property type="entry name" value="ZINC_FINGER_C2H2_2"/>
    <property type="match status" value="2"/>
</dbReference>
<keyword evidence="1" id="KW-0479">Metal-binding</keyword>
<dbReference type="InterPro" id="IPR013087">
    <property type="entry name" value="Znf_C2H2_type"/>
</dbReference>
<comment type="caution">
    <text evidence="4">The sequence shown here is derived from an EMBL/GenBank/DDBJ whole genome shotgun (WGS) entry which is preliminary data.</text>
</comment>
<dbReference type="SUPFAM" id="SSF57667">
    <property type="entry name" value="beta-beta-alpha zinc fingers"/>
    <property type="match status" value="1"/>
</dbReference>
<feature type="compositionally biased region" description="Polar residues" evidence="2">
    <location>
        <begin position="128"/>
        <end position="137"/>
    </location>
</feature>
<name>A0A1E5W111_9POAL</name>
<dbReference type="InterPro" id="IPR036236">
    <property type="entry name" value="Znf_C2H2_sf"/>
</dbReference>
<feature type="non-terminal residue" evidence="4">
    <location>
        <position position="1"/>
    </location>
</feature>
<evidence type="ECO:0000313" key="5">
    <source>
        <dbReference type="Proteomes" id="UP000095767"/>
    </source>
</evidence>
<feature type="region of interest" description="Disordered" evidence="2">
    <location>
        <begin position="1"/>
        <end position="140"/>
    </location>
</feature>
<dbReference type="OrthoDB" id="2019803at2759"/>
<gene>
    <name evidence="4" type="ORF">BAE44_0007946</name>
</gene>
<evidence type="ECO:0000256" key="1">
    <source>
        <dbReference type="PROSITE-ProRule" id="PRU00042"/>
    </source>
</evidence>
<feature type="domain" description="C2H2-type" evidence="3">
    <location>
        <begin position="184"/>
        <end position="212"/>
    </location>
</feature>
<dbReference type="PROSITE" id="PS00028">
    <property type="entry name" value="ZINC_FINGER_C2H2_1"/>
    <property type="match status" value="1"/>
</dbReference>
<sequence length="441" mass="47261">DDESDEEVPLAIPLYPNADDHKSTETESGLGKLAAPRPAATQSSSLEETNDPVKLQIDVGGSDDDESDEDYVDSEEGESIDDEDTSDEDDGESSDEADDANFPMNAEDKNRPAETPLKTTPGKKAKMTTPSKGNNTGSGIGARSVYVHVATPYPSKQVKKGPLLLKKNAPSTSDRLKQPAAAGYACESCSRTFNSYMAMKTHCKIALQDDKGNEDVRVFVKVDGNEILIGTLSVDKYPQYDESDEEVPLAIPLYPNADDDKSKETKTGAEKPAATQFCKPKNTFEETKDPVKLKADVGGATDDDDSDENSVDSEEGESGDDEDSSDEDGNESSDEDDGEDSLKNAMGKNRPAEAPLRTPLAKKAKIATPSMGNKTGGGSTKKSGYVHVATPYPSSKQVKKTPLIIDSSKQPTGYSCKSCSKTFHSSVGLDTHCKVKHDAHK</sequence>
<evidence type="ECO:0000259" key="3">
    <source>
        <dbReference type="PROSITE" id="PS50157"/>
    </source>
</evidence>